<accession>A0ABR8ST85</accession>
<evidence type="ECO:0000313" key="1">
    <source>
        <dbReference type="EMBL" id="MBD7966714.1"/>
    </source>
</evidence>
<dbReference type="InterPro" id="IPR029033">
    <property type="entry name" value="His_PPase_superfam"/>
</dbReference>
<dbReference type="Proteomes" id="UP000608071">
    <property type="component" value="Unassembled WGS sequence"/>
</dbReference>
<proteinExistence type="predicted"/>
<dbReference type="RefSeq" id="WP_191797500.1">
    <property type="nucleotide sequence ID" value="NZ_JACSQL010000001.1"/>
</dbReference>
<comment type="caution">
    <text evidence="1">The sequence shown here is derived from an EMBL/GenBank/DDBJ whole genome shotgun (WGS) entry which is preliminary data.</text>
</comment>
<protein>
    <submittedName>
        <fullName evidence="1">Histidine phosphatase family protein</fullName>
    </submittedName>
</protein>
<evidence type="ECO:0000313" key="2">
    <source>
        <dbReference type="Proteomes" id="UP000608071"/>
    </source>
</evidence>
<keyword evidence="2" id="KW-1185">Reference proteome</keyword>
<gene>
    <name evidence="1" type="ORF">H9647_01420</name>
</gene>
<dbReference type="SMART" id="SM00855">
    <property type="entry name" value="PGAM"/>
    <property type="match status" value="1"/>
</dbReference>
<reference evidence="1 2" key="1">
    <citation type="submission" date="2020-08" db="EMBL/GenBank/DDBJ databases">
        <title>A Genomic Blueprint of the Chicken Gut Microbiome.</title>
        <authorList>
            <person name="Gilroy R."/>
            <person name="Ravi A."/>
            <person name="Getino M."/>
            <person name="Pursley I."/>
            <person name="Horton D.L."/>
            <person name="Alikhan N.-F."/>
            <person name="Baker D."/>
            <person name="Gharbi K."/>
            <person name="Hall N."/>
            <person name="Watson M."/>
            <person name="Adriaenssens E.M."/>
            <person name="Foster-Nyarko E."/>
            <person name="Jarju S."/>
            <person name="Secka A."/>
            <person name="Antonio M."/>
            <person name="Oren A."/>
            <person name="Chaudhuri R."/>
            <person name="La Ragione R.M."/>
            <person name="Hildebrand F."/>
            <person name="Pallen M.J."/>
        </authorList>
    </citation>
    <scope>NUCLEOTIDE SEQUENCE [LARGE SCALE GENOMIC DNA]</scope>
    <source>
        <strain evidence="1 2">Sa2BVA9</strain>
    </source>
</reference>
<dbReference type="Gene3D" id="3.40.50.1240">
    <property type="entry name" value="Phosphoglycerate mutase-like"/>
    <property type="match status" value="1"/>
</dbReference>
<organism evidence="1 2">
    <name type="scientific">Paenibacillus gallinarum</name>
    <dbReference type="NCBI Taxonomy" id="2762232"/>
    <lineage>
        <taxon>Bacteria</taxon>
        <taxon>Bacillati</taxon>
        <taxon>Bacillota</taxon>
        <taxon>Bacilli</taxon>
        <taxon>Bacillales</taxon>
        <taxon>Paenibacillaceae</taxon>
        <taxon>Paenibacillus</taxon>
    </lineage>
</organism>
<sequence length="208" mass="23367">MGTTFFLVRHGIKEKAIGDVPITPQGIIQAQSTAEHVSKIPIHAIISSPLRRAIETAEYIAAKTNVEIIVDDRLRERANWGDLPEQTFEEFIQMWDKCTREPDYIPPIGDSVKSACKRMSSLLTSLAEEYPSGSNIIIVTHGGLITDYIVNTFSEDVLHHFHPQFVAEQSSLVSECSITTLTFDGQNYTIDCFASIEHLMNEQEENKK</sequence>
<dbReference type="PANTHER" id="PTHR48100">
    <property type="entry name" value="BROAD-SPECIFICITY PHOSPHATASE YOR283W-RELATED"/>
    <property type="match status" value="1"/>
</dbReference>
<dbReference type="EMBL" id="JACSQL010000001">
    <property type="protein sequence ID" value="MBD7966714.1"/>
    <property type="molecule type" value="Genomic_DNA"/>
</dbReference>
<dbReference type="SUPFAM" id="SSF53254">
    <property type="entry name" value="Phosphoglycerate mutase-like"/>
    <property type="match status" value="1"/>
</dbReference>
<name>A0ABR8ST85_9BACL</name>
<dbReference type="Pfam" id="PF00300">
    <property type="entry name" value="His_Phos_1"/>
    <property type="match status" value="1"/>
</dbReference>
<dbReference type="CDD" id="cd07067">
    <property type="entry name" value="HP_PGM_like"/>
    <property type="match status" value="1"/>
</dbReference>
<dbReference type="InterPro" id="IPR013078">
    <property type="entry name" value="His_Pase_superF_clade-1"/>
</dbReference>
<dbReference type="PANTHER" id="PTHR48100:SF1">
    <property type="entry name" value="HISTIDINE PHOSPHATASE FAMILY PROTEIN-RELATED"/>
    <property type="match status" value="1"/>
</dbReference>
<dbReference type="InterPro" id="IPR050275">
    <property type="entry name" value="PGM_Phosphatase"/>
</dbReference>